<proteinExistence type="predicted"/>
<protein>
    <submittedName>
        <fullName evidence="1">Uncharacterized protein</fullName>
    </submittedName>
</protein>
<evidence type="ECO:0000313" key="1">
    <source>
        <dbReference type="EMBL" id="CAE7445869.1"/>
    </source>
</evidence>
<gene>
    <name evidence="1" type="ORF">SNAT2548_LOCUS24287</name>
</gene>
<reference evidence="1" key="1">
    <citation type="submission" date="2021-02" db="EMBL/GenBank/DDBJ databases">
        <authorList>
            <person name="Dougan E. K."/>
            <person name="Rhodes N."/>
            <person name="Thang M."/>
            <person name="Chan C."/>
        </authorList>
    </citation>
    <scope>NUCLEOTIDE SEQUENCE</scope>
</reference>
<evidence type="ECO:0000313" key="2">
    <source>
        <dbReference type="Proteomes" id="UP000604046"/>
    </source>
</evidence>
<comment type="caution">
    <text evidence="1">The sequence shown here is derived from an EMBL/GenBank/DDBJ whole genome shotgun (WGS) entry which is preliminary data.</text>
</comment>
<dbReference type="EMBL" id="CAJNDS010002353">
    <property type="protein sequence ID" value="CAE7445869.1"/>
    <property type="molecule type" value="Genomic_DNA"/>
</dbReference>
<sequence>MKGICLASEALALAVRRAGAAEGALLFFEMKARARKVDHAVLQLRKRQELLRFRPATPCQVQLFAILALVPSDDQGYQLLRDAAWKHGDVEIATVDPDCLPKHAVNAKPDLDWAGDDTVQALKWDDLDWEGDDTVEALKWDVRGLPYDEL</sequence>
<organism evidence="1 2">
    <name type="scientific">Symbiodinium natans</name>
    <dbReference type="NCBI Taxonomy" id="878477"/>
    <lineage>
        <taxon>Eukaryota</taxon>
        <taxon>Sar</taxon>
        <taxon>Alveolata</taxon>
        <taxon>Dinophyceae</taxon>
        <taxon>Suessiales</taxon>
        <taxon>Symbiodiniaceae</taxon>
        <taxon>Symbiodinium</taxon>
    </lineage>
</organism>
<dbReference type="Proteomes" id="UP000604046">
    <property type="component" value="Unassembled WGS sequence"/>
</dbReference>
<keyword evidence="2" id="KW-1185">Reference proteome</keyword>
<name>A0A812RK83_9DINO</name>
<accession>A0A812RK83</accession>
<dbReference type="AlphaFoldDB" id="A0A812RK83"/>